<dbReference type="Proteomes" id="UP001174936">
    <property type="component" value="Unassembled WGS sequence"/>
</dbReference>
<evidence type="ECO:0000256" key="2">
    <source>
        <dbReference type="SAM" id="SignalP"/>
    </source>
</evidence>
<keyword evidence="2" id="KW-0732">Signal</keyword>
<dbReference type="EMBL" id="JAULSV010000006">
    <property type="protein sequence ID" value="KAK0641385.1"/>
    <property type="molecule type" value="Genomic_DNA"/>
</dbReference>
<proteinExistence type="predicted"/>
<accession>A0AA39XYJ7</accession>
<comment type="caution">
    <text evidence="3">The sequence shown here is derived from an EMBL/GenBank/DDBJ whole genome shotgun (WGS) entry which is preliminary data.</text>
</comment>
<evidence type="ECO:0000313" key="4">
    <source>
        <dbReference type="Proteomes" id="UP001174936"/>
    </source>
</evidence>
<dbReference type="AlphaFoldDB" id="A0AA39XYJ7"/>
<reference evidence="3" key="1">
    <citation type="submission" date="2023-06" db="EMBL/GenBank/DDBJ databases">
        <title>Genome-scale phylogeny and comparative genomics of the fungal order Sordariales.</title>
        <authorList>
            <consortium name="Lawrence Berkeley National Laboratory"/>
            <person name="Hensen N."/>
            <person name="Bonometti L."/>
            <person name="Westerberg I."/>
            <person name="Brannstrom I.O."/>
            <person name="Guillou S."/>
            <person name="Cros-Aarteil S."/>
            <person name="Calhoun S."/>
            <person name="Haridas S."/>
            <person name="Kuo A."/>
            <person name="Mondo S."/>
            <person name="Pangilinan J."/>
            <person name="Riley R."/>
            <person name="Labutti K."/>
            <person name="Andreopoulos B."/>
            <person name="Lipzen A."/>
            <person name="Chen C."/>
            <person name="Yanf M."/>
            <person name="Daum C."/>
            <person name="Ng V."/>
            <person name="Clum A."/>
            <person name="Steindorff A."/>
            <person name="Ohm R."/>
            <person name="Martin F."/>
            <person name="Silar P."/>
            <person name="Natvig D."/>
            <person name="Lalanne C."/>
            <person name="Gautier V."/>
            <person name="Ament-Velasquez S.L."/>
            <person name="Kruys A."/>
            <person name="Hutchinson M.I."/>
            <person name="Powell A.J."/>
            <person name="Barry K."/>
            <person name="Miller A.N."/>
            <person name="Grigoriev I.V."/>
            <person name="Debuchy R."/>
            <person name="Gladieux P."/>
            <person name="Thoren M.H."/>
            <person name="Johannesson H."/>
        </authorList>
    </citation>
    <scope>NUCLEOTIDE SEQUENCE</scope>
    <source>
        <strain evidence="3">SMH2532-1</strain>
    </source>
</reference>
<evidence type="ECO:0000256" key="1">
    <source>
        <dbReference type="SAM" id="MobiDB-lite"/>
    </source>
</evidence>
<keyword evidence="4" id="KW-1185">Reference proteome</keyword>
<gene>
    <name evidence="3" type="ORF">B0T16DRAFT_419753</name>
</gene>
<feature type="signal peptide" evidence="2">
    <location>
        <begin position="1"/>
        <end position="17"/>
    </location>
</feature>
<sequence length="106" mass="11584">MHHFVVVLALIMHAVAPHPLNEDIASLPSKTVNTASTDTVFKQFTACVSSRMIGSPSEGVDSALAYCYKDFTPLFKPKSGTNPPTDCTWNGVHIGDRPPGEEDWWP</sequence>
<protein>
    <submittedName>
        <fullName evidence="3">Uncharacterized protein</fullName>
    </submittedName>
</protein>
<feature type="region of interest" description="Disordered" evidence="1">
    <location>
        <begin position="87"/>
        <end position="106"/>
    </location>
</feature>
<feature type="chain" id="PRO_5041343920" evidence="2">
    <location>
        <begin position="18"/>
        <end position="106"/>
    </location>
</feature>
<evidence type="ECO:0000313" key="3">
    <source>
        <dbReference type="EMBL" id="KAK0641385.1"/>
    </source>
</evidence>
<name>A0AA39XYJ7_9PEZI</name>
<organism evidence="3 4">
    <name type="scientific">Cercophora newfieldiana</name>
    <dbReference type="NCBI Taxonomy" id="92897"/>
    <lineage>
        <taxon>Eukaryota</taxon>
        <taxon>Fungi</taxon>
        <taxon>Dikarya</taxon>
        <taxon>Ascomycota</taxon>
        <taxon>Pezizomycotina</taxon>
        <taxon>Sordariomycetes</taxon>
        <taxon>Sordariomycetidae</taxon>
        <taxon>Sordariales</taxon>
        <taxon>Lasiosphaeriaceae</taxon>
        <taxon>Cercophora</taxon>
    </lineage>
</organism>